<dbReference type="AlphaFoldDB" id="A0A317DW42"/>
<accession>A0A317DW42</accession>
<gene>
    <name evidence="1" type="ORF">DKG74_19695</name>
</gene>
<name>A0A317DW42_9PROT</name>
<sequence length="91" mass="10007">MIMPGSMPHQIVSPRAFFDIDVGRREGDILGHFHGRAIYEQIRDRAGVRFAFFGLAPVLPDGRVDTAAIGPDQGLVDGTLLYVRQGRSRTA</sequence>
<evidence type="ECO:0000313" key="2">
    <source>
        <dbReference type="Proteomes" id="UP000245461"/>
    </source>
</evidence>
<reference evidence="1 2" key="1">
    <citation type="submission" date="2018-05" db="EMBL/GenBank/DDBJ databases">
        <title>Zavarzinia sp. HR-AS.</title>
        <authorList>
            <person name="Lee Y."/>
            <person name="Jeon C.O."/>
        </authorList>
    </citation>
    <scope>NUCLEOTIDE SEQUENCE [LARGE SCALE GENOMIC DNA]</scope>
    <source>
        <strain evidence="1 2">HR-AS</strain>
    </source>
</reference>
<dbReference type="Proteomes" id="UP000245461">
    <property type="component" value="Unassembled WGS sequence"/>
</dbReference>
<organism evidence="1 2">
    <name type="scientific">Zavarzinia aquatilis</name>
    <dbReference type="NCBI Taxonomy" id="2211142"/>
    <lineage>
        <taxon>Bacteria</taxon>
        <taxon>Pseudomonadati</taxon>
        <taxon>Pseudomonadota</taxon>
        <taxon>Alphaproteobacteria</taxon>
        <taxon>Rhodospirillales</taxon>
        <taxon>Zavarziniaceae</taxon>
        <taxon>Zavarzinia</taxon>
    </lineage>
</organism>
<dbReference type="EMBL" id="QGLE01000016">
    <property type="protein sequence ID" value="PWR18180.1"/>
    <property type="molecule type" value="Genomic_DNA"/>
</dbReference>
<evidence type="ECO:0000313" key="1">
    <source>
        <dbReference type="EMBL" id="PWR18180.1"/>
    </source>
</evidence>
<comment type="caution">
    <text evidence="1">The sequence shown here is derived from an EMBL/GenBank/DDBJ whole genome shotgun (WGS) entry which is preliminary data.</text>
</comment>
<keyword evidence="2" id="KW-1185">Reference proteome</keyword>
<protein>
    <submittedName>
        <fullName evidence="1">Uncharacterized protein</fullName>
    </submittedName>
</protein>
<proteinExistence type="predicted"/>